<feature type="region of interest" description="Disordered" evidence="1">
    <location>
        <begin position="43"/>
        <end position="74"/>
    </location>
</feature>
<dbReference type="EMBL" id="CP086322">
    <property type="protein sequence ID" value="UQA94516.1"/>
    <property type="molecule type" value="Genomic_DNA"/>
</dbReference>
<keyword evidence="3" id="KW-1185">Reference proteome</keyword>
<evidence type="ECO:0000313" key="2">
    <source>
        <dbReference type="EMBL" id="UQA94516.1"/>
    </source>
</evidence>
<proteinExistence type="predicted"/>
<dbReference type="RefSeq" id="WP_248865386.1">
    <property type="nucleotide sequence ID" value="NZ_CP086322.1"/>
</dbReference>
<evidence type="ECO:0000313" key="3">
    <source>
        <dbReference type="Proteomes" id="UP000830115"/>
    </source>
</evidence>
<accession>A0ABY4MDT4</accession>
<protein>
    <submittedName>
        <fullName evidence="2">Uncharacterized protein</fullName>
    </submittedName>
</protein>
<evidence type="ECO:0000256" key="1">
    <source>
        <dbReference type="SAM" id="MobiDB-lite"/>
    </source>
</evidence>
<sequence>MTVVAWAAGVGAASVLGACSLAGTVDRGAGAAPMDDAAVRQQLAEARSASPGPSATASPPPPPSTSLPSAHANTATVRVTGGSISAACRADGRIYLTAWSPATGYHVDDDVTRGPVGTATVEFEPLDDAGGEDRPYDVHCADGRPKATPVPDQDDADD</sequence>
<gene>
    <name evidence="2" type="ORF">K9S39_24005</name>
</gene>
<name>A0ABY4MDT4_9ACTN</name>
<feature type="compositionally biased region" description="Basic and acidic residues" evidence="1">
    <location>
        <begin position="131"/>
        <end position="145"/>
    </location>
</feature>
<feature type="compositionally biased region" description="Low complexity" evidence="1">
    <location>
        <begin position="48"/>
        <end position="57"/>
    </location>
</feature>
<dbReference type="Proteomes" id="UP000830115">
    <property type="component" value="Chromosome"/>
</dbReference>
<feature type="region of interest" description="Disordered" evidence="1">
    <location>
        <begin position="123"/>
        <end position="158"/>
    </location>
</feature>
<organism evidence="2 3">
    <name type="scientific">Streptomyces halobius</name>
    <dbReference type="NCBI Taxonomy" id="2879846"/>
    <lineage>
        <taxon>Bacteria</taxon>
        <taxon>Bacillati</taxon>
        <taxon>Actinomycetota</taxon>
        <taxon>Actinomycetes</taxon>
        <taxon>Kitasatosporales</taxon>
        <taxon>Streptomycetaceae</taxon>
        <taxon>Streptomyces</taxon>
    </lineage>
</organism>
<reference evidence="2" key="1">
    <citation type="submission" date="2021-10" db="EMBL/GenBank/DDBJ databases">
        <title>Streptomyces nigrumlapis sp.nov.,an antimicrobial producing actinobacterium isolated from Black Gobi rocks.</title>
        <authorList>
            <person name="Wen Y."/>
            <person name="Zhang W."/>
            <person name="Liu X.G."/>
        </authorList>
    </citation>
    <scope>NUCLEOTIDE SEQUENCE</scope>
    <source>
        <strain evidence="2">ST13-2-2</strain>
    </source>
</reference>